<evidence type="ECO:0000256" key="1">
    <source>
        <dbReference type="SAM" id="SignalP"/>
    </source>
</evidence>
<sequence>MRSVLLSLIVGAIAYVLYTAAPQIQRAVKVLGVFRRYPEGALVKEAVTVIPDTTHCEDLHHHLPSGSLFTACEDDPQVRFKWFPPLVNFDSPELARKSRGSIHVIDPKTFTSKRLTFENFDGPFITHGIDVIDDPERAKGEAVYVFAVNHLPNPKFGKGNEPHARSQLEVFYHVIGTSSIRHLRSVWHPLIRTPNDIYAKTPTSIYVTNDHYHRDNLARIVEDVWHGAKWTDLVHIQLESLSAADSSSGVTASIALDKIHNNNGLGHGRSEQEILISQAASGVLHIAELPKTTGGGNITILHSFEFDSVIDNPSYFSDPFAKTPADDRSGFVLPGVSQGIKLAETCHNPAGEDPVIVGFAKFDGRSWESRVIFEDDSSRIRSASAAVLIAIDPKEEKGARRAWLFATGFSSKSIIAVKVDL</sequence>
<proteinExistence type="predicted"/>
<protein>
    <submittedName>
        <fullName evidence="2">Paraoxonase/arylesterase</fullName>
    </submittedName>
</protein>
<reference evidence="2" key="2">
    <citation type="submission" date="2023-06" db="EMBL/GenBank/DDBJ databases">
        <authorList>
            <consortium name="Lawrence Berkeley National Laboratory"/>
            <person name="Mondo S.J."/>
            <person name="Hensen N."/>
            <person name="Bonometti L."/>
            <person name="Westerberg I."/>
            <person name="Brannstrom I.O."/>
            <person name="Guillou S."/>
            <person name="Cros-Aarteil S."/>
            <person name="Calhoun S."/>
            <person name="Haridas S."/>
            <person name="Kuo A."/>
            <person name="Pangilinan J."/>
            <person name="Riley R."/>
            <person name="Labutti K."/>
            <person name="Andreopoulos B."/>
            <person name="Lipzen A."/>
            <person name="Chen C."/>
            <person name="Yanf M."/>
            <person name="Daum C."/>
            <person name="Ng V."/>
            <person name="Clum A."/>
            <person name="Steindorff A."/>
            <person name="Ohm R."/>
            <person name="Martin F."/>
            <person name="Silar P."/>
            <person name="Natvig D."/>
            <person name="Lalanne C."/>
            <person name="Gautier V."/>
            <person name="Ament-Velasquez S.L."/>
            <person name="Kruys A."/>
            <person name="Hutchinson M.I."/>
            <person name="Powell A.J."/>
            <person name="Barry K."/>
            <person name="Miller A.N."/>
            <person name="Grigoriev I.V."/>
            <person name="Debuchy R."/>
            <person name="Gladieux P."/>
            <person name="Thoren M.H."/>
            <person name="Johannesson H."/>
        </authorList>
    </citation>
    <scope>NUCLEOTIDE SEQUENCE</scope>
    <source>
        <strain evidence="2">PSN324</strain>
    </source>
</reference>
<accession>A0AAV9I2K5</accession>
<feature type="chain" id="PRO_5043821522" evidence="1">
    <location>
        <begin position="20"/>
        <end position="421"/>
    </location>
</feature>
<dbReference type="Gene3D" id="2.120.10.30">
    <property type="entry name" value="TolB, C-terminal domain"/>
    <property type="match status" value="1"/>
</dbReference>
<organism evidence="2 3">
    <name type="scientific">Cladorrhinum samala</name>
    <dbReference type="NCBI Taxonomy" id="585594"/>
    <lineage>
        <taxon>Eukaryota</taxon>
        <taxon>Fungi</taxon>
        <taxon>Dikarya</taxon>
        <taxon>Ascomycota</taxon>
        <taxon>Pezizomycotina</taxon>
        <taxon>Sordariomycetes</taxon>
        <taxon>Sordariomycetidae</taxon>
        <taxon>Sordariales</taxon>
        <taxon>Podosporaceae</taxon>
        <taxon>Cladorrhinum</taxon>
    </lineage>
</organism>
<comment type="caution">
    <text evidence="2">The sequence shown here is derived from an EMBL/GenBank/DDBJ whole genome shotgun (WGS) entry which is preliminary data.</text>
</comment>
<evidence type="ECO:0000313" key="2">
    <source>
        <dbReference type="EMBL" id="KAK4467178.1"/>
    </source>
</evidence>
<keyword evidence="1" id="KW-0732">Signal</keyword>
<dbReference type="PANTHER" id="PTHR11799:SF12">
    <property type="entry name" value="PARAOXONASE-RELATED"/>
    <property type="match status" value="1"/>
</dbReference>
<dbReference type="EMBL" id="MU864928">
    <property type="protein sequence ID" value="KAK4467178.1"/>
    <property type="molecule type" value="Genomic_DNA"/>
</dbReference>
<dbReference type="InterPro" id="IPR051288">
    <property type="entry name" value="Serum_paraoxonase/arylesterase"/>
</dbReference>
<reference evidence="2" key="1">
    <citation type="journal article" date="2023" name="Mol. Phylogenet. Evol.">
        <title>Genome-scale phylogeny and comparative genomics of the fungal order Sordariales.</title>
        <authorList>
            <person name="Hensen N."/>
            <person name="Bonometti L."/>
            <person name="Westerberg I."/>
            <person name="Brannstrom I.O."/>
            <person name="Guillou S."/>
            <person name="Cros-Aarteil S."/>
            <person name="Calhoun S."/>
            <person name="Haridas S."/>
            <person name="Kuo A."/>
            <person name="Mondo S."/>
            <person name="Pangilinan J."/>
            <person name="Riley R."/>
            <person name="LaButti K."/>
            <person name="Andreopoulos B."/>
            <person name="Lipzen A."/>
            <person name="Chen C."/>
            <person name="Yan M."/>
            <person name="Daum C."/>
            <person name="Ng V."/>
            <person name="Clum A."/>
            <person name="Steindorff A."/>
            <person name="Ohm R.A."/>
            <person name="Martin F."/>
            <person name="Silar P."/>
            <person name="Natvig D.O."/>
            <person name="Lalanne C."/>
            <person name="Gautier V."/>
            <person name="Ament-Velasquez S.L."/>
            <person name="Kruys A."/>
            <person name="Hutchinson M.I."/>
            <person name="Powell A.J."/>
            <person name="Barry K."/>
            <person name="Miller A.N."/>
            <person name="Grigoriev I.V."/>
            <person name="Debuchy R."/>
            <person name="Gladieux P."/>
            <person name="Hiltunen Thoren M."/>
            <person name="Johannesson H."/>
        </authorList>
    </citation>
    <scope>NUCLEOTIDE SEQUENCE</scope>
    <source>
        <strain evidence="2">PSN324</strain>
    </source>
</reference>
<dbReference type="PANTHER" id="PTHR11799">
    <property type="entry name" value="PARAOXONASE"/>
    <property type="match status" value="1"/>
</dbReference>
<gene>
    <name evidence="2" type="ORF">QBC42DRAFT_302243</name>
</gene>
<name>A0AAV9I2K5_9PEZI</name>
<dbReference type="Proteomes" id="UP001321749">
    <property type="component" value="Unassembled WGS sequence"/>
</dbReference>
<dbReference type="AlphaFoldDB" id="A0AAV9I2K5"/>
<dbReference type="InterPro" id="IPR011042">
    <property type="entry name" value="6-blade_b-propeller_TolB-like"/>
</dbReference>
<feature type="signal peptide" evidence="1">
    <location>
        <begin position="1"/>
        <end position="19"/>
    </location>
</feature>
<evidence type="ECO:0000313" key="3">
    <source>
        <dbReference type="Proteomes" id="UP001321749"/>
    </source>
</evidence>
<keyword evidence="3" id="KW-1185">Reference proteome</keyword>